<sequence>MVFRRPRVNVKPNVQATRPVSNSLQSQETSNESVPVESQEQQIDVPTISPTITEPIPNVEETIEPPLLLPPLPPPPQSDPLPVVPPPQSDPLPVVPPPQSDPLPLDPPPVSEPLPMDPPTVSDPLPMDPPLVSTPLLVPPSSPPPPVSIPTVRPLFRKKIAPNIGVKTAIHHRRPSASCSGTESESESSRQKHSTASSITFGRIPQPITKPNISNETQLNTMSDVPINGDITTPTKAEMMTTEISEIHTSPIDNNNHNISIPSLPTRMNNTKISREYISQHINYRAQRLASKIEPDMTIRKRRAATLEKLDETGFNKGQPIDTSKLKIADFVHYNPADNPMDIKIKTAITDITTDPVRKHSISSTDGQNSSVAPQLKIDANGALVVDEESLYIRNMDDTPRNTVIVEGQFNDDNLTHQSYRKIGRRKRWNNRDTLRFYQALRMCGTDFTLISRVFPNRNRDDIKRKFKTEDKANRTLIDSALSQRIPFDLTCFYSPSEESSDDENGSDAENVTQKKPKKRRLIKRKSKQVASSSDPLEINRRREKRLQAKKNSTRVKKSVEFINDDDDDDENNEDDNSMDVADTVEVMTSKAEQIMNSTCLILVLFFALVSCTLSSYLDIPPPPERPTRFKTKEQIENYLKAVKDYYDAFKIKLVRREDTPSDLYTNFDKSMNDDDIEEFNDQLHIFKKLYNNYKQNQPSRHMFRQREENNVT</sequence>
<evidence type="ECO:0000313" key="4">
    <source>
        <dbReference type="Proteomes" id="UP000663891"/>
    </source>
</evidence>
<feature type="compositionally biased region" description="Basic residues" evidence="1">
    <location>
        <begin position="515"/>
        <end position="528"/>
    </location>
</feature>
<dbReference type="EMBL" id="CAJNON010000117">
    <property type="protein sequence ID" value="CAF0990245.1"/>
    <property type="molecule type" value="Genomic_DNA"/>
</dbReference>
<feature type="domain" description="Myb-like" evidence="2">
    <location>
        <begin position="425"/>
        <end position="473"/>
    </location>
</feature>
<dbReference type="AlphaFoldDB" id="A0A814G5C7"/>
<evidence type="ECO:0000259" key="2">
    <source>
        <dbReference type="SMART" id="SM00717"/>
    </source>
</evidence>
<dbReference type="GO" id="GO:0001156">
    <property type="term" value="F:TFIIIC-class transcription factor complex binding"/>
    <property type="evidence" value="ECO:0007669"/>
    <property type="project" value="TreeGrafter"/>
</dbReference>
<dbReference type="PANTHER" id="PTHR22929:SF0">
    <property type="entry name" value="TRANSCRIPTION FACTOR TFIIIB COMPONENT B'' HOMOLOG"/>
    <property type="match status" value="1"/>
</dbReference>
<reference evidence="3" key="1">
    <citation type="submission" date="2021-02" db="EMBL/GenBank/DDBJ databases">
        <authorList>
            <person name="Nowell W R."/>
        </authorList>
    </citation>
    <scope>NUCLEOTIDE SEQUENCE</scope>
</reference>
<dbReference type="GO" id="GO:0000126">
    <property type="term" value="C:transcription factor TFIIIB complex"/>
    <property type="evidence" value="ECO:0007669"/>
    <property type="project" value="TreeGrafter"/>
</dbReference>
<organism evidence="3 4">
    <name type="scientific">Adineta steineri</name>
    <dbReference type="NCBI Taxonomy" id="433720"/>
    <lineage>
        <taxon>Eukaryota</taxon>
        <taxon>Metazoa</taxon>
        <taxon>Spiralia</taxon>
        <taxon>Gnathifera</taxon>
        <taxon>Rotifera</taxon>
        <taxon>Eurotatoria</taxon>
        <taxon>Bdelloidea</taxon>
        <taxon>Adinetida</taxon>
        <taxon>Adinetidae</taxon>
        <taxon>Adineta</taxon>
    </lineage>
</organism>
<dbReference type="SUPFAM" id="SSF46689">
    <property type="entry name" value="Homeodomain-like"/>
    <property type="match status" value="1"/>
</dbReference>
<dbReference type="OrthoDB" id="272624at2759"/>
<evidence type="ECO:0000313" key="3">
    <source>
        <dbReference type="EMBL" id="CAF0990245.1"/>
    </source>
</evidence>
<proteinExistence type="predicted"/>
<feature type="region of interest" description="Disordered" evidence="1">
    <location>
        <begin position="497"/>
        <end position="579"/>
    </location>
</feature>
<feature type="compositionally biased region" description="Acidic residues" evidence="1">
    <location>
        <begin position="563"/>
        <end position="578"/>
    </location>
</feature>
<accession>A0A814G5C7</accession>
<comment type="caution">
    <text evidence="3">The sequence shown here is derived from an EMBL/GenBank/DDBJ whole genome shotgun (WGS) entry which is preliminary data.</text>
</comment>
<feature type="region of interest" description="Disordered" evidence="1">
    <location>
        <begin position="171"/>
        <end position="214"/>
    </location>
</feature>
<feature type="compositionally biased region" description="Basic residues" evidence="1">
    <location>
        <begin position="542"/>
        <end position="557"/>
    </location>
</feature>
<feature type="compositionally biased region" description="Pro residues" evidence="1">
    <location>
        <begin position="67"/>
        <end position="118"/>
    </location>
</feature>
<dbReference type="InterPro" id="IPR009057">
    <property type="entry name" value="Homeodomain-like_sf"/>
</dbReference>
<evidence type="ECO:0000256" key="1">
    <source>
        <dbReference type="SAM" id="MobiDB-lite"/>
    </source>
</evidence>
<dbReference type="GO" id="GO:0070898">
    <property type="term" value="P:RNA polymerase III preinitiation complex assembly"/>
    <property type="evidence" value="ECO:0007669"/>
    <property type="project" value="TreeGrafter"/>
</dbReference>
<dbReference type="PROSITE" id="PS50276">
    <property type="entry name" value="PANCREATIC_HORMONE_2"/>
    <property type="match status" value="1"/>
</dbReference>
<dbReference type="Pfam" id="PF15963">
    <property type="entry name" value="Myb_DNA-bind_7"/>
    <property type="match status" value="1"/>
</dbReference>
<protein>
    <recommendedName>
        <fullName evidence="2">Myb-like domain-containing protein</fullName>
    </recommendedName>
</protein>
<feature type="compositionally biased region" description="Low complexity" evidence="1">
    <location>
        <begin position="46"/>
        <end position="57"/>
    </location>
</feature>
<dbReference type="InterPro" id="IPR001005">
    <property type="entry name" value="SANT/Myb"/>
</dbReference>
<dbReference type="CDD" id="cd00167">
    <property type="entry name" value="SANT"/>
    <property type="match status" value="1"/>
</dbReference>
<feature type="compositionally biased region" description="Polar residues" evidence="1">
    <location>
        <begin position="12"/>
        <end position="44"/>
    </location>
</feature>
<feature type="region of interest" description="Disordered" evidence="1">
    <location>
        <begin position="1"/>
        <end position="129"/>
    </location>
</feature>
<dbReference type="InterPro" id="IPR039467">
    <property type="entry name" value="TFIIIB_B''_Myb"/>
</dbReference>
<dbReference type="SMART" id="SM00717">
    <property type="entry name" value="SANT"/>
    <property type="match status" value="1"/>
</dbReference>
<dbReference type="Proteomes" id="UP000663891">
    <property type="component" value="Unassembled WGS sequence"/>
</dbReference>
<gene>
    <name evidence="3" type="ORF">VCS650_LOCUS14156</name>
</gene>
<name>A0A814G5C7_9BILA</name>
<dbReference type="PANTHER" id="PTHR22929">
    <property type="entry name" value="RNA POLYMERASE III TRANSCRIPTION INITIATION FACTOR B"/>
    <property type="match status" value="1"/>
</dbReference>